<name>A0A9W8BB65_9FUNG</name>
<comment type="caution">
    <text evidence="2">The sequence shown here is derived from an EMBL/GenBank/DDBJ whole genome shotgun (WGS) entry which is preliminary data.</text>
</comment>
<sequence>MGSHSEVSDMDGDGTYKQPPGRPTCPGSGNSDDDACSDDVSDDHISDNSASASSSGVPDAVAAHNTSPGGHIVPESTGAYRVHDSDRAASRDTQDMANSNELAADVCDSGASAAGPGHAYSHTRSSGSHNSGGLHECKAITGLSQLGQASPSASPPTDTPASDAISDQSLSAACMPDRVSSAPAIQPLVDNCGGSGQVSFAAYECKDVADVLLQAKGKAPFLRESHAKSRKRPASKKAHLKKAVSTAAIRARSRLGGPPRRDQLLSKTSAQSNTVAGHNGSADCSYVDYSGNSDSAEDDCQTGPHEQSNSSHSRIVAQATPGNVAGTVPNRASPHSSTATLSGVGQDIDDSASTASIDSPRPELSEITDLSQHQQNVTASLHATGNTLMSARPH</sequence>
<accession>A0A9W8BB65</accession>
<dbReference type="AlphaFoldDB" id="A0A9W8BB65"/>
<organism evidence="2 3">
    <name type="scientific">Coemansia thaxteri</name>
    <dbReference type="NCBI Taxonomy" id="2663907"/>
    <lineage>
        <taxon>Eukaryota</taxon>
        <taxon>Fungi</taxon>
        <taxon>Fungi incertae sedis</taxon>
        <taxon>Zoopagomycota</taxon>
        <taxon>Kickxellomycotina</taxon>
        <taxon>Kickxellomycetes</taxon>
        <taxon>Kickxellales</taxon>
        <taxon>Kickxellaceae</taxon>
        <taxon>Coemansia</taxon>
    </lineage>
</organism>
<gene>
    <name evidence="2" type="ORF">H4R26_005194</name>
</gene>
<feature type="compositionally biased region" description="Polar residues" evidence="1">
    <location>
        <begin position="333"/>
        <end position="343"/>
    </location>
</feature>
<feature type="compositionally biased region" description="Polar residues" evidence="1">
    <location>
        <begin position="122"/>
        <end position="131"/>
    </location>
</feature>
<dbReference type="Proteomes" id="UP001150907">
    <property type="component" value="Unassembled WGS sequence"/>
</dbReference>
<feature type="compositionally biased region" description="Low complexity" evidence="1">
    <location>
        <begin position="47"/>
        <end position="63"/>
    </location>
</feature>
<proteinExistence type="predicted"/>
<feature type="compositionally biased region" description="Acidic residues" evidence="1">
    <location>
        <begin position="31"/>
        <end position="41"/>
    </location>
</feature>
<feature type="compositionally biased region" description="Polar residues" evidence="1">
    <location>
        <begin position="265"/>
        <end position="276"/>
    </location>
</feature>
<feature type="region of interest" description="Disordered" evidence="1">
    <location>
        <begin position="223"/>
        <end position="362"/>
    </location>
</feature>
<feature type="region of interest" description="Disordered" evidence="1">
    <location>
        <begin position="1"/>
        <end position="164"/>
    </location>
</feature>
<dbReference type="EMBL" id="JANBQF010000783">
    <property type="protein sequence ID" value="KAJ1999116.1"/>
    <property type="molecule type" value="Genomic_DNA"/>
</dbReference>
<keyword evidence="3" id="KW-1185">Reference proteome</keyword>
<protein>
    <submittedName>
        <fullName evidence="2">Uncharacterized protein</fullName>
    </submittedName>
</protein>
<evidence type="ECO:0000313" key="3">
    <source>
        <dbReference type="Proteomes" id="UP001150907"/>
    </source>
</evidence>
<feature type="compositionally biased region" description="Basic and acidic residues" evidence="1">
    <location>
        <begin position="81"/>
        <end position="94"/>
    </location>
</feature>
<reference evidence="2" key="1">
    <citation type="submission" date="2022-07" db="EMBL/GenBank/DDBJ databases">
        <title>Phylogenomic reconstructions and comparative analyses of Kickxellomycotina fungi.</title>
        <authorList>
            <person name="Reynolds N.K."/>
            <person name="Stajich J.E."/>
            <person name="Barry K."/>
            <person name="Grigoriev I.V."/>
            <person name="Crous P."/>
            <person name="Smith M.E."/>
        </authorList>
    </citation>
    <scope>NUCLEOTIDE SEQUENCE</scope>
    <source>
        <strain evidence="2">IMI 214461</strain>
    </source>
</reference>
<evidence type="ECO:0000256" key="1">
    <source>
        <dbReference type="SAM" id="MobiDB-lite"/>
    </source>
</evidence>
<dbReference type="OrthoDB" id="5574788at2759"/>
<feature type="compositionally biased region" description="Polar residues" evidence="1">
    <location>
        <begin position="304"/>
        <end position="313"/>
    </location>
</feature>
<feature type="compositionally biased region" description="Basic residues" evidence="1">
    <location>
        <begin position="228"/>
        <end position="242"/>
    </location>
</feature>
<evidence type="ECO:0000313" key="2">
    <source>
        <dbReference type="EMBL" id="KAJ1999116.1"/>
    </source>
</evidence>
<feature type="non-terminal residue" evidence="2">
    <location>
        <position position="394"/>
    </location>
</feature>